<dbReference type="AlphaFoldDB" id="A0A917ZW85"/>
<reference evidence="1" key="1">
    <citation type="journal article" date="2014" name="Int. J. Syst. Evol. Microbiol.">
        <title>Complete genome sequence of Corynebacterium casei LMG S-19264T (=DSM 44701T), isolated from a smear-ripened cheese.</title>
        <authorList>
            <consortium name="US DOE Joint Genome Institute (JGI-PGF)"/>
            <person name="Walter F."/>
            <person name="Albersmeier A."/>
            <person name="Kalinowski J."/>
            <person name="Ruckert C."/>
        </authorList>
    </citation>
    <scope>NUCLEOTIDE SEQUENCE</scope>
    <source>
        <strain evidence="1">CGMCC 4.7201</strain>
    </source>
</reference>
<dbReference type="SUPFAM" id="SSF55781">
    <property type="entry name" value="GAF domain-like"/>
    <property type="match status" value="1"/>
</dbReference>
<dbReference type="RefSeq" id="WP_189134920.1">
    <property type="nucleotide sequence ID" value="NZ_BMMS01000033.1"/>
</dbReference>
<keyword evidence="2" id="KW-1185">Reference proteome</keyword>
<comment type="caution">
    <text evidence="1">The sequence shown here is derived from an EMBL/GenBank/DDBJ whole genome shotgun (WGS) entry which is preliminary data.</text>
</comment>
<dbReference type="Gene3D" id="3.30.450.40">
    <property type="match status" value="1"/>
</dbReference>
<evidence type="ECO:0000313" key="2">
    <source>
        <dbReference type="Proteomes" id="UP000641932"/>
    </source>
</evidence>
<accession>A0A917ZW85</accession>
<evidence type="ECO:0000313" key="1">
    <source>
        <dbReference type="EMBL" id="GGO97507.1"/>
    </source>
</evidence>
<proteinExistence type="predicted"/>
<sequence>MACLAAATAYVLQGWERWQFALSGGVCAALAILLPIRETRKKDEALVAANKRADAASSDARAQEKRRLFFALEPLAKELVTLTGKEHADPGDTKRHLKQMVAHTIAPMMGESVRLAFFKYELAPRRLVFDAVSHGRNGKPGIEFRRKNKPGRTVLEYMLNANQPAVFVAKVQAPSAEEDVEPPPGWAIQHEYESFAAAAIRRADPKLHGIITLDSPNQGILTKEDADILAIIGHLVAAGLQAAERTPTPPRVGENSSTP</sequence>
<gene>
    <name evidence="1" type="ORF">GCM10012280_59490</name>
</gene>
<evidence type="ECO:0008006" key="3">
    <source>
        <dbReference type="Google" id="ProtNLM"/>
    </source>
</evidence>
<name>A0A917ZW85_9ACTN</name>
<reference evidence="1" key="2">
    <citation type="submission" date="2020-09" db="EMBL/GenBank/DDBJ databases">
        <authorList>
            <person name="Sun Q."/>
            <person name="Zhou Y."/>
        </authorList>
    </citation>
    <scope>NUCLEOTIDE SEQUENCE</scope>
    <source>
        <strain evidence="1">CGMCC 4.7201</strain>
    </source>
</reference>
<dbReference type="EMBL" id="BMMS01000033">
    <property type="protein sequence ID" value="GGO97507.1"/>
    <property type="molecule type" value="Genomic_DNA"/>
</dbReference>
<organism evidence="1 2">
    <name type="scientific">Wenjunlia tyrosinilytica</name>
    <dbReference type="NCBI Taxonomy" id="1544741"/>
    <lineage>
        <taxon>Bacteria</taxon>
        <taxon>Bacillati</taxon>
        <taxon>Actinomycetota</taxon>
        <taxon>Actinomycetes</taxon>
        <taxon>Kitasatosporales</taxon>
        <taxon>Streptomycetaceae</taxon>
        <taxon>Wenjunlia</taxon>
    </lineage>
</organism>
<dbReference type="Proteomes" id="UP000641932">
    <property type="component" value="Unassembled WGS sequence"/>
</dbReference>
<dbReference type="InterPro" id="IPR029016">
    <property type="entry name" value="GAF-like_dom_sf"/>
</dbReference>
<protein>
    <recommendedName>
        <fullName evidence="3">GAF domain-containing protein</fullName>
    </recommendedName>
</protein>